<name>A0A438DGC0_VITVI</name>
<feature type="domain" description="Reverse transcriptase Ty1/copia-type" evidence="1">
    <location>
        <begin position="11"/>
        <end position="73"/>
    </location>
</feature>
<accession>A0A438DGC0</accession>
<dbReference type="InterPro" id="IPR013103">
    <property type="entry name" value="RVT_2"/>
</dbReference>
<reference evidence="2 3" key="1">
    <citation type="journal article" date="2018" name="PLoS Genet.">
        <title>Population sequencing reveals clonal diversity and ancestral inbreeding in the grapevine cultivar Chardonnay.</title>
        <authorList>
            <person name="Roach M.J."/>
            <person name="Johnson D.L."/>
            <person name="Bohlmann J."/>
            <person name="van Vuuren H.J."/>
            <person name="Jones S.J."/>
            <person name="Pretorius I.S."/>
            <person name="Schmidt S.A."/>
            <person name="Borneman A.R."/>
        </authorList>
    </citation>
    <scope>NUCLEOTIDE SEQUENCE [LARGE SCALE GENOMIC DNA]</scope>
    <source>
        <strain evidence="3">cv. Chardonnay</strain>
        <tissue evidence="2">Leaf</tissue>
    </source>
</reference>
<evidence type="ECO:0000259" key="1">
    <source>
        <dbReference type="Pfam" id="PF07727"/>
    </source>
</evidence>
<dbReference type="EMBL" id="QGNW01001641">
    <property type="protein sequence ID" value="RVW34471.1"/>
    <property type="molecule type" value="Genomic_DNA"/>
</dbReference>
<dbReference type="Pfam" id="PF07727">
    <property type="entry name" value="RVT_2"/>
    <property type="match status" value="1"/>
</dbReference>
<dbReference type="Proteomes" id="UP000288805">
    <property type="component" value="Unassembled WGS sequence"/>
</dbReference>
<dbReference type="AlphaFoldDB" id="A0A438DGC0"/>
<comment type="caution">
    <text evidence="2">The sequence shown here is derived from an EMBL/GenBank/DDBJ whole genome shotgun (WGS) entry which is preliminary data.</text>
</comment>
<evidence type="ECO:0000313" key="2">
    <source>
        <dbReference type="EMBL" id="RVW34471.1"/>
    </source>
</evidence>
<organism evidence="2 3">
    <name type="scientific">Vitis vinifera</name>
    <name type="common">Grape</name>
    <dbReference type="NCBI Taxonomy" id="29760"/>
    <lineage>
        <taxon>Eukaryota</taxon>
        <taxon>Viridiplantae</taxon>
        <taxon>Streptophyta</taxon>
        <taxon>Embryophyta</taxon>
        <taxon>Tracheophyta</taxon>
        <taxon>Spermatophyta</taxon>
        <taxon>Magnoliopsida</taxon>
        <taxon>eudicotyledons</taxon>
        <taxon>Gunneridae</taxon>
        <taxon>Pentapetalae</taxon>
        <taxon>rosids</taxon>
        <taxon>Vitales</taxon>
        <taxon>Vitaceae</taxon>
        <taxon>Viteae</taxon>
        <taxon>Vitis</taxon>
    </lineage>
</organism>
<protein>
    <submittedName>
        <fullName evidence="2">Retrovirus-related Pol polyprotein from transposon TNT 1-94</fullName>
    </submittedName>
</protein>
<gene>
    <name evidence="2" type="primary">POLX_320</name>
    <name evidence="2" type="ORF">CK203_081411</name>
</gene>
<proteinExistence type="predicted"/>
<sequence length="135" mass="15499">MEVEMDALEKNKTWDLVELPLGKKLVGCKWVFTMTHKVDGSLEHYKARLAVKGYTQTYGIDYLETFALVEKMNVWLTFNMDLYIPTKGETSFMEDKDKDLFLLDLSSFPSSQNQNLPSSPSPSISVLPHHFVVVY</sequence>
<evidence type="ECO:0000313" key="3">
    <source>
        <dbReference type="Proteomes" id="UP000288805"/>
    </source>
</evidence>